<keyword evidence="3" id="KW-1185">Reference proteome</keyword>
<dbReference type="CDD" id="cd13520">
    <property type="entry name" value="PBP2_TAXI_TRAP"/>
    <property type="match status" value="1"/>
</dbReference>
<dbReference type="PROSITE" id="PS51318">
    <property type="entry name" value="TAT"/>
    <property type="match status" value="1"/>
</dbReference>
<dbReference type="OrthoDB" id="8477520at2"/>
<dbReference type="PANTHER" id="PTHR42941:SF1">
    <property type="entry name" value="SLL1037 PROTEIN"/>
    <property type="match status" value="1"/>
</dbReference>
<name>A0A512HBK8_9PROT</name>
<reference evidence="2 3" key="1">
    <citation type="submission" date="2019-07" db="EMBL/GenBank/DDBJ databases">
        <title>Whole genome shotgun sequence of Rhodospirillum oryzae NBRC 107573.</title>
        <authorList>
            <person name="Hosoyama A."/>
            <person name="Uohara A."/>
            <person name="Ohji S."/>
            <person name="Ichikawa N."/>
        </authorList>
    </citation>
    <scope>NUCLEOTIDE SEQUENCE [LARGE SCALE GENOMIC DNA]</scope>
    <source>
        <strain evidence="2 3">NBRC 107573</strain>
    </source>
</reference>
<dbReference type="Gene3D" id="3.40.190.10">
    <property type="entry name" value="Periplasmic binding protein-like II"/>
    <property type="match status" value="2"/>
</dbReference>
<evidence type="ECO:0000313" key="2">
    <source>
        <dbReference type="EMBL" id="GEO82831.1"/>
    </source>
</evidence>
<comment type="caution">
    <text evidence="2">The sequence shown here is derived from an EMBL/GenBank/DDBJ whole genome shotgun (WGS) entry which is preliminary data.</text>
</comment>
<feature type="chain" id="PRO_5022174225" evidence="1">
    <location>
        <begin position="23"/>
        <end position="358"/>
    </location>
</feature>
<dbReference type="AlphaFoldDB" id="A0A512HBK8"/>
<dbReference type="NCBIfam" id="TIGR02122">
    <property type="entry name" value="TRAP_TAXI"/>
    <property type="match status" value="1"/>
</dbReference>
<accession>A0A512HBK8</accession>
<dbReference type="EMBL" id="BJZO01000116">
    <property type="protein sequence ID" value="GEO82831.1"/>
    <property type="molecule type" value="Genomic_DNA"/>
</dbReference>
<organism evidence="2 3">
    <name type="scientific">Pararhodospirillum oryzae</name>
    <dbReference type="NCBI Taxonomy" id="478448"/>
    <lineage>
        <taxon>Bacteria</taxon>
        <taxon>Pseudomonadati</taxon>
        <taxon>Pseudomonadota</taxon>
        <taxon>Alphaproteobacteria</taxon>
        <taxon>Rhodospirillales</taxon>
        <taxon>Rhodospirillaceae</taxon>
        <taxon>Pararhodospirillum</taxon>
    </lineage>
</organism>
<protein>
    <submittedName>
        <fullName evidence="2">C4-dicarboxylate ABC transporter substrate-binding protein</fullName>
    </submittedName>
</protein>
<keyword evidence="1" id="KW-0732">Signal</keyword>
<dbReference type="Pfam" id="PF16868">
    <property type="entry name" value="NMT1_3"/>
    <property type="match status" value="1"/>
</dbReference>
<dbReference type="Proteomes" id="UP000321567">
    <property type="component" value="Unassembled WGS sequence"/>
</dbReference>
<evidence type="ECO:0000256" key="1">
    <source>
        <dbReference type="SAM" id="SignalP"/>
    </source>
</evidence>
<evidence type="ECO:0000313" key="3">
    <source>
        <dbReference type="Proteomes" id="UP000321567"/>
    </source>
</evidence>
<dbReference type="SUPFAM" id="SSF53850">
    <property type="entry name" value="Periplasmic binding protein-like II"/>
    <property type="match status" value="1"/>
</dbReference>
<dbReference type="PANTHER" id="PTHR42941">
    <property type="entry name" value="SLL1037 PROTEIN"/>
    <property type="match status" value="1"/>
</dbReference>
<sequence>MSPSRRAFLVQGALALASLASGVGGLARASHRAEAATPARADDLHFTRIGTGRTGGAYFPVGGLIASAISNPPGSRPCEKGGACGVPGLIAVAQSTGGSVDNLGGLGTRVLDFAICQADVAYAAFRGSRVSDGVPPLPGLRAIGTLYTESLHLVTRADAGITDLAALKGRKVSLGDPGSGTLASVRLMLKAVGLPESALVASFDAPAQSADRLAEGSLDAFFFFGGEPVALVSALRERFPITLTPLSAPGLDRLVAQAPYLTEGDVAAGTYGNPDPVPTLQVGAVLVTLADLDPLFIESITAALWHPRIRGLYQKGPPQMRAASPERAVQGTAVPLHPGALRYYRRAGILERAGPMQF</sequence>
<feature type="signal peptide" evidence="1">
    <location>
        <begin position="1"/>
        <end position="22"/>
    </location>
</feature>
<dbReference type="InterPro" id="IPR011852">
    <property type="entry name" value="TRAP_TAXI"/>
</dbReference>
<gene>
    <name evidence="2" type="ORF">ROR02_29620</name>
</gene>
<dbReference type="RefSeq" id="WP_147164858.1">
    <property type="nucleotide sequence ID" value="NZ_BJZO01000116.1"/>
</dbReference>
<proteinExistence type="predicted"/>
<dbReference type="InterPro" id="IPR006311">
    <property type="entry name" value="TAT_signal"/>
</dbReference>